<evidence type="ECO:0000313" key="2">
    <source>
        <dbReference type="EMBL" id="WIW69718.1"/>
    </source>
</evidence>
<dbReference type="AlphaFoldDB" id="A0A9Y2AHD2"/>
<dbReference type="InterPro" id="IPR011990">
    <property type="entry name" value="TPR-like_helical_dom_sf"/>
</dbReference>
<feature type="domain" description="Glycosyltransferase 2-like" evidence="1">
    <location>
        <begin position="6"/>
        <end position="96"/>
    </location>
</feature>
<evidence type="ECO:0000259" key="1">
    <source>
        <dbReference type="Pfam" id="PF00535"/>
    </source>
</evidence>
<dbReference type="RefSeq" id="WP_147669960.1">
    <property type="nucleotide sequence ID" value="NZ_CP120678.1"/>
</dbReference>
<dbReference type="Gene3D" id="1.25.40.10">
    <property type="entry name" value="Tetratricopeptide repeat domain"/>
    <property type="match status" value="1"/>
</dbReference>
<protein>
    <submittedName>
        <fullName evidence="2">Glycosyltransferase</fullName>
    </submittedName>
</protein>
<organism evidence="2 3">
    <name type="scientific">Selenobaculum gibii</name>
    <dbReference type="NCBI Taxonomy" id="3054208"/>
    <lineage>
        <taxon>Bacteria</taxon>
        <taxon>Bacillati</taxon>
        <taxon>Bacillota</taxon>
        <taxon>Negativicutes</taxon>
        <taxon>Selenomonadales</taxon>
        <taxon>Selenomonadaceae</taxon>
        <taxon>Selenobaculum</taxon>
    </lineage>
</organism>
<gene>
    <name evidence="2" type="ORF">P3F81_07265</name>
</gene>
<dbReference type="SUPFAM" id="SSF53448">
    <property type="entry name" value="Nucleotide-diphospho-sugar transferases"/>
    <property type="match status" value="1"/>
</dbReference>
<sequence length="357" mass="42195">MKICVYAIAKNEEKFVKRWMDSMNEADFVVVLDTGSTDNTAKILKEYGAIVKTEIISPWRFDVARNKSLDLIPSEVDICVCTDLDEVLEAGWRKKLESQWTSETKRGQYRYTWNFNDDGSEGTVFWVDKIHSRHDFKWVNPVHEILSPKKEESYLTTILYGIQLNHFPDHTKPRSQYLPLLELSIEEDPTNDRNMHYLGREYMYYGKWNQCIDTLKKHLNLPKSTWIDERCASMRFIANAYYNLQNHVECEKWLLRAMAEAPHLREPYIDLAMLYYHLENWYGVLFAAEKALGITTRPMTYINEPRAWGFTPYDLASLACTNMGLYEKAYDYVNQAIKYAPHDKRLECNRQYIKEHL</sequence>
<proteinExistence type="predicted"/>
<dbReference type="PANTHER" id="PTHR43630:SF2">
    <property type="entry name" value="GLYCOSYLTRANSFERASE"/>
    <property type="match status" value="1"/>
</dbReference>
<reference evidence="2" key="1">
    <citation type="submission" date="2023-03" db="EMBL/GenBank/DDBJ databases">
        <title>Selenobaculum gbiensis gen. nov. sp. nov., a new bacterium isolated from the gut microbiota of IBD patient.</title>
        <authorList>
            <person name="Yeo S."/>
            <person name="Park H."/>
            <person name="Huh C.S."/>
        </authorList>
    </citation>
    <scope>NUCLEOTIDE SEQUENCE</scope>
    <source>
        <strain evidence="2">ICN-92133</strain>
    </source>
</reference>
<dbReference type="InterPro" id="IPR001173">
    <property type="entry name" value="Glyco_trans_2-like"/>
</dbReference>
<dbReference type="PANTHER" id="PTHR43630">
    <property type="entry name" value="POLY-BETA-1,6-N-ACETYL-D-GLUCOSAMINE SYNTHASE"/>
    <property type="match status" value="1"/>
</dbReference>
<dbReference type="InterPro" id="IPR029044">
    <property type="entry name" value="Nucleotide-diphossugar_trans"/>
</dbReference>
<name>A0A9Y2AHD2_9FIRM</name>
<dbReference type="Proteomes" id="UP001243623">
    <property type="component" value="Chromosome"/>
</dbReference>
<evidence type="ECO:0000313" key="3">
    <source>
        <dbReference type="Proteomes" id="UP001243623"/>
    </source>
</evidence>
<accession>A0A9Y2AHD2</accession>
<keyword evidence="3" id="KW-1185">Reference proteome</keyword>
<dbReference type="Gene3D" id="3.90.550.10">
    <property type="entry name" value="Spore Coat Polysaccharide Biosynthesis Protein SpsA, Chain A"/>
    <property type="match status" value="1"/>
</dbReference>
<dbReference type="EMBL" id="CP120678">
    <property type="protein sequence ID" value="WIW69718.1"/>
    <property type="molecule type" value="Genomic_DNA"/>
</dbReference>
<dbReference type="SUPFAM" id="SSF48452">
    <property type="entry name" value="TPR-like"/>
    <property type="match status" value="1"/>
</dbReference>
<dbReference type="KEGG" id="sgbi:P3F81_07265"/>
<dbReference type="Pfam" id="PF00535">
    <property type="entry name" value="Glycos_transf_2"/>
    <property type="match status" value="1"/>
</dbReference>